<dbReference type="GO" id="GO:0005886">
    <property type="term" value="C:plasma membrane"/>
    <property type="evidence" value="ECO:0007669"/>
    <property type="project" value="UniProtKB-SubCell"/>
</dbReference>
<evidence type="ECO:0000313" key="5">
    <source>
        <dbReference type="EMBL" id="TPH12908.1"/>
    </source>
</evidence>
<dbReference type="PANTHER" id="PTHR38100">
    <property type="entry name" value="HIGH FREQUENCY LYSOGENIZATION PROTEIN HFLD"/>
    <property type="match status" value="1"/>
</dbReference>
<dbReference type="NCBIfam" id="NF001248">
    <property type="entry name" value="PRK00218.1-4"/>
    <property type="match status" value="1"/>
</dbReference>
<organism evidence="5 6">
    <name type="scientific">Litorilituus lipolyticus</name>
    <dbReference type="NCBI Taxonomy" id="2491017"/>
    <lineage>
        <taxon>Bacteria</taxon>
        <taxon>Pseudomonadati</taxon>
        <taxon>Pseudomonadota</taxon>
        <taxon>Gammaproteobacteria</taxon>
        <taxon>Alteromonadales</taxon>
        <taxon>Colwelliaceae</taxon>
        <taxon>Litorilituus</taxon>
    </lineage>
</organism>
<dbReference type="OrthoDB" id="9788031at2"/>
<sequence length="207" mass="23233">MKDQIITLAALCQVANLVQQVSRKGQADESELEMLLNSIVETSPQNTLAVYGGELSKIRAGLILLIEHLGDNKNDKVKDPEFTRYLISLMNLERKLVKQPKKLALLSERIEDTKRQLTHYELTSDPLVASFASIYSDIISPLGAKIQVTGEPNILKQKTNQYRIRALLLAGIRTAVLWRQVGGKRRTILFSRTKLVQLAKQLLASLD</sequence>
<evidence type="ECO:0000256" key="1">
    <source>
        <dbReference type="ARBA" id="ARBA00022475"/>
    </source>
</evidence>
<evidence type="ECO:0000313" key="6">
    <source>
        <dbReference type="Proteomes" id="UP000315303"/>
    </source>
</evidence>
<dbReference type="InterPro" id="IPR035932">
    <property type="entry name" value="HflD-like_sf"/>
</dbReference>
<dbReference type="Proteomes" id="UP000315303">
    <property type="component" value="Unassembled WGS sequence"/>
</dbReference>
<dbReference type="HAMAP" id="MF_00695">
    <property type="entry name" value="HflD_protein"/>
    <property type="match status" value="1"/>
</dbReference>
<evidence type="ECO:0000256" key="2">
    <source>
        <dbReference type="ARBA" id="ARBA00022490"/>
    </source>
</evidence>
<keyword evidence="6" id="KW-1185">Reference proteome</keyword>
<dbReference type="Gene3D" id="1.10.3890.10">
    <property type="entry name" value="HflD-like"/>
    <property type="match status" value="1"/>
</dbReference>
<dbReference type="NCBIfam" id="NF001246">
    <property type="entry name" value="PRK00218.1-2"/>
    <property type="match status" value="1"/>
</dbReference>
<dbReference type="Pfam" id="PF04356">
    <property type="entry name" value="DUF489"/>
    <property type="match status" value="1"/>
</dbReference>
<dbReference type="InterPro" id="IPR007451">
    <property type="entry name" value="HflD"/>
</dbReference>
<dbReference type="GO" id="GO:0005737">
    <property type="term" value="C:cytoplasm"/>
    <property type="evidence" value="ECO:0007669"/>
    <property type="project" value="UniProtKB-SubCell"/>
</dbReference>
<comment type="caution">
    <text evidence="5">The sequence shown here is derived from an EMBL/GenBank/DDBJ whole genome shotgun (WGS) entry which is preliminary data.</text>
</comment>
<comment type="subcellular location">
    <subcellularLocation>
        <location evidence="4">Cytoplasm</location>
    </subcellularLocation>
    <subcellularLocation>
        <location evidence="4">Cell membrane</location>
        <topology evidence="4">Peripheral membrane protein</topology>
        <orientation evidence="4">Cytoplasmic side</orientation>
    </subcellularLocation>
</comment>
<accession>A0A502KML5</accession>
<dbReference type="RefSeq" id="WP_140605385.1">
    <property type="nucleotide sequence ID" value="NZ_SAWY01000038.1"/>
</dbReference>
<proteinExistence type="inferred from homology"/>
<reference evidence="5 6" key="1">
    <citation type="submission" date="2019-01" db="EMBL/GenBank/DDBJ databases">
        <title>Litorilituus lipolytica sp. nov., isolated from intertidal sand of the Yellow Sea in China.</title>
        <authorList>
            <person name="Liu A."/>
        </authorList>
    </citation>
    <scope>NUCLEOTIDE SEQUENCE [LARGE SCALE GENOMIC DNA]</scope>
    <source>
        <strain evidence="5 6">RZ04</strain>
    </source>
</reference>
<protein>
    <recommendedName>
        <fullName evidence="4">High frequency lysogenization protein HflD homolog</fullName>
    </recommendedName>
</protein>
<keyword evidence="1 4" id="KW-1003">Cell membrane</keyword>
<dbReference type="EMBL" id="SAWY01000038">
    <property type="protein sequence ID" value="TPH12908.1"/>
    <property type="molecule type" value="Genomic_DNA"/>
</dbReference>
<dbReference type="SUPFAM" id="SSF101322">
    <property type="entry name" value="YcfC-like"/>
    <property type="match status" value="1"/>
</dbReference>
<gene>
    <name evidence="4 5" type="primary">hflD</name>
    <name evidence="5" type="ORF">EPA86_15985</name>
</gene>
<comment type="similarity">
    <text evidence="4">Belongs to the HflD family.</text>
</comment>
<name>A0A502KML5_9GAMM</name>
<evidence type="ECO:0000256" key="4">
    <source>
        <dbReference type="HAMAP-Rule" id="MF_00695"/>
    </source>
</evidence>
<dbReference type="PANTHER" id="PTHR38100:SF1">
    <property type="entry name" value="HIGH FREQUENCY LYSOGENIZATION PROTEIN HFLD"/>
    <property type="match status" value="1"/>
</dbReference>
<keyword evidence="2 4" id="KW-0963">Cytoplasm</keyword>
<evidence type="ECO:0000256" key="3">
    <source>
        <dbReference type="ARBA" id="ARBA00023136"/>
    </source>
</evidence>
<dbReference type="AlphaFoldDB" id="A0A502KML5"/>
<keyword evidence="3 4" id="KW-0472">Membrane</keyword>